<dbReference type="PANTHER" id="PTHR13707:SF60">
    <property type="entry name" value="ACETATE COA-TRANSFERASE SUBUNIT ALPHA"/>
    <property type="match status" value="1"/>
</dbReference>
<dbReference type="Gene3D" id="3.40.1080.10">
    <property type="entry name" value="Glutaconate Coenzyme A-transferase"/>
    <property type="match status" value="1"/>
</dbReference>
<accession>A0A285CTC2</accession>
<dbReference type="RefSeq" id="WP_097158707.1">
    <property type="nucleotide sequence ID" value="NZ_JBEPMQ010000006.1"/>
</dbReference>
<dbReference type="PROSITE" id="PS51257">
    <property type="entry name" value="PROKAR_LIPOPROTEIN"/>
    <property type="match status" value="1"/>
</dbReference>
<dbReference type="PANTHER" id="PTHR13707">
    <property type="entry name" value="KETOACID-COENZYME A TRANSFERASE"/>
    <property type="match status" value="1"/>
</dbReference>
<gene>
    <name evidence="3" type="ORF">SAMN05877753_104323</name>
</gene>
<evidence type="ECO:0000313" key="4">
    <source>
        <dbReference type="Proteomes" id="UP000219546"/>
    </source>
</evidence>
<reference evidence="3 4" key="1">
    <citation type="submission" date="2017-08" db="EMBL/GenBank/DDBJ databases">
        <authorList>
            <person name="de Groot N.N."/>
        </authorList>
    </citation>
    <scope>NUCLEOTIDE SEQUENCE [LARGE SCALE GENOMIC DNA]</scope>
    <source>
        <strain evidence="3 4">JC228</strain>
    </source>
</reference>
<evidence type="ECO:0000313" key="3">
    <source>
        <dbReference type="EMBL" id="SNX70754.1"/>
    </source>
</evidence>
<sequence length="219" mass="23435">MRKIVSAEEAVAYIKDGQTLAVGGFGLVGCPLRLVDAIGKHDVRNLTVISNNLGEPGGRGLGKILLQNKIAKAVGSYFTSNMDAVHYVNQGKLEVELVPQGTLAERLRAGGAGIGGFYTKTAVGTLLAENKETRILNGDEYVFELPLIPDVALIKAKKADKLGNLVFSKTARNFNPDMAKAAKLTIVEAEEIVEVGELDPEHIVVPHLFVDFIVKGGNE</sequence>
<dbReference type="InterPro" id="IPR037171">
    <property type="entry name" value="NagB/RpiA_transferase-like"/>
</dbReference>
<proteinExistence type="inferred from homology"/>
<dbReference type="SMART" id="SM00882">
    <property type="entry name" value="CoA_trans"/>
    <property type="match status" value="1"/>
</dbReference>
<comment type="similarity">
    <text evidence="1">Belongs to the 3-oxoacid CoA-transferase subunit A family.</text>
</comment>
<dbReference type="GO" id="GO:0008410">
    <property type="term" value="F:CoA-transferase activity"/>
    <property type="evidence" value="ECO:0007669"/>
    <property type="project" value="InterPro"/>
</dbReference>
<dbReference type="Pfam" id="PF01144">
    <property type="entry name" value="CoA_trans"/>
    <property type="match status" value="1"/>
</dbReference>
<keyword evidence="4" id="KW-1185">Reference proteome</keyword>
<dbReference type="PROSITE" id="PS01273">
    <property type="entry name" value="COA_TRANSF_1"/>
    <property type="match status" value="1"/>
</dbReference>
<dbReference type="AlphaFoldDB" id="A0A285CTC2"/>
<evidence type="ECO:0000256" key="2">
    <source>
        <dbReference type="ARBA" id="ARBA00022679"/>
    </source>
</evidence>
<organism evidence="3 4">
    <name type="scientific">Bacillus oleivorans</name>
    <dbReference type="NCBI Taxonomy" id="1448271"/>
    <lineage>
        <taxon>Bacteria</taxon>
        <taxon>Bacillati</taxon>
        <taxon>Bacillota</taxon>
        <taxon>Bacilli</taxon>
        <taxon>Bacillales</taxon>
        <taxon>Bacillaceae</taxon>
        <taxon>Bacillus</taxon>
    </lineage>
</organism>
<name>A0A285CTC2_9BACI</name>
<dbReference type="InterPro" id="IPR004163">
    <property type="entry name" value="CoA_transf_BS"/>
</dbReference>
<protein>
    <submittedName>
        <fullName evidence="3">3-oxoacid CoA-transferase subunit A</fullName>
    </submittedName>
</protein>
<dbReference type="Proteomes" id="UP000219546">
    <property type="component" value="Unassembled WGS sequence"/>
</dbReference>
<evidence type="ECO:0000256" key="1">
    <source>
        <dbReference type="ARBA" id="ARBA00005612"/>
    </source>
</evidence>
<dbReference type="InterPro" id="IPR012792">
    <property type="entry name" value="3-oxoacid_CoA-transf_A"/>
</dbReference>
<dbReference type="EMBL" id="OAOP01000004">
    <property type="protein sequence ID" value="SNX70754.1"/>
    <property type="molecule type" value="Genomic_DNA"/>
</dbReference>
<dbReference type="SUPFAM" id="SSF100950">
    <property type="entry name" value="NagB/RpiA/CoA transferase-like"/>
    <property type="match status" value="1"/>
</dbReference>
<dbReference type="NCBIfam" id="TIGR02429">
    <property type="entry name" value="pcaI_scoA_fam"/>
    <property type="match status" value="1"/>
</dbReference>
<keyword evidence="2 3" id="KW-0808">Transferase</keyword>
<dbReference type="InterPro" id="IPR004165">
    <property type="entry name" value="CoA_trans_fam_I"/>
</dbReference>
<dbReference type="OrthoDB" id="9777193at2"/>